<name>A0ABW0PTA0_9HYPH</name>
<accession>A0ABW0PTA0</accession>
<dbReference type="Pfam" id="PF16162">
    <property type="entry name" value="KwaB"/>
    <property type="match status" value="1"/>
</dbReference>
<reference evidence="2" key="1">
    <citation type="journal article" date="2019" name="Int. J. Syst. Evol. Microbiol.">
        <title>The Global Catalogue of Microorganisms (GCM) 10K type strain sequencing project: providing services to taxonomists for standard genome sequencing and annotation.</title>
        <authorList>
            <consortium name="The Broad Institute Genomics Platform"/>
            <consortium name="The Broad Institute Genome Sequencing Center for Infectious Disease"/>
            <person name="Wu L."/>
            <person name="Ma J."/>
        </authorList>
    </citation>
    <scope>NUCLEOTIDE SEQUENCE [LARGE SCALE GENOMIC DNA]</scope>
    <source>
        <strain evidence="2">KACC 12633</strain>
    </source>
</reference>
<dbReference type="InterPro" id="IPR032359">
    <property type="entry name" value="KwaB-like"/>
</dbReference>
<evidence type="ECO:0000313" key="2">
    <source>
        <dbReference type="Proteomes" id="UP001596150"/>
    </source>
</evidence>
<comment type="caution">
    <text evidence="1">The sequence shown here is derived from an EMBL/GenBank/DDBJ whole genome shotgun (WGS) entry which is preliminary data.</text>
</comment>
<keyword evidence="2" id="KW-1185">Reference proteome</keyword>
<organism evidence="1 2">
    <name type="scientific">Kaistia terrae</name>
    <dbReference type="NCBI Taxonomy" id="537017"/>
    <lineage>
        <taxon>Bacteria</taxon>
        <taxon>Pseudomonadati</taxon>
        <taxon>Pseudomonadota</taxon>
        <taxon>Alphaproteobacteria</taxon>
        <taxon>Hyphomicrobiales</taxon>
        <taxon>Kaistiaceae</taxon>
        <taxon>Kaistia</taxon>
    </lineage>
</organism>
<proteinExistence type="predicted"/>
<gene>
    <name evidence="1" type="ORF">ACFPP9_07890</name>
</gene>
<dbReference type="RefSeq" id="WP_266342077.1">
    <property type="nucleotide sequence ID" value="NZ_JAPKNH010000001.1"/>
</dbReference>
<evidence type="ECO:0000313" key="1">
    <source>
        <dbReference type="EMBL" id="MFC5515688.1"/>
    </source>
</evidence>
<dbReference type="Proteomes" id="UP001596150">
    <property type="component" value="Unassembled WGS sequence"/>
</dbReference>
<dbReference type="EMBL" id="JBHSML010000003">
    <property type="protein sequence ID" value="MFC5515688.1"/>
    <property type="molecule type" value="Genomic_DNA"/>
</dbReference>
<sequence length="306" mass="34417">MPLPESFQNFDIENSSVQIWLFKKWSQPDGLLRFSGRWIDTDDDLDQALKQAIAFKRQSILEVSDYTLLAAANDGIALRIDALATHAGVVAAEAANPLPARKIRSLDDVQNTKFYVIKLTSGDNVLYAVRKTDATWQSRRVSGFLSVIYSDDRLGLNENPGFNISRDIDFFIIEDDVVITNKPAFESVLSYKEAHVADFNLLQADDEFSSLFSDLGPLIDFIGVNKLHLRRACAIHQKGHYRDAAFMTRLRQRHAQCGLQLVFDDQGRIVATLESCSDIMRALLDHRLSSLFSENNYDVPDATVVA</sequence>
<protein>
    <submittedName>
        <fullName evidence="1">Kiwa anti-phage protein KwaB-like domain-containing protein</fullName>
    </submittedName>
</protein>